<comment type="caution">
    <text evidence="1">The sequence shown here is derived from an EMBL/GenBank/DDBJ whole genome shotgun (WGS) entry which is preliminary data.</text>
</comment>
<dbReference type="AlphaFoldDB" id="A0A1X3GNG1"/>
<evidence type="ECO:0000313" key="4">
    <source>
        <dbReference type="Proteomes" id="UP000193884"/>
    </source>
</evidence>
<dbReference type="EMBL" id="NAFK01000169">
    <property type="protein sequence ID" value="OSJ25580.1"/>
    <property type="molecule type" value="Genomic_DNA"/>
</dbReference>
<gene>
    <name evidence="2" type="ORF">BST63_23880</name>
    <name evidence="1" type="ORF">BSZ18_39085</name>
</gene>
<evidence type="ECO:0000313" key="3">
    <source>
        <dbReference type="Proteomes" id="UP000193553"/>
    </source>
</evidence>
<keyword evidence="4" id="KW-1185">Reference proteome</keyword>
<evidence type="ECO:0008006" key="5">
    <source>
        <dbReference type="Google" id="ProtNLM"/>
    </source>
</evidence>
<dbReference type="Proteomes" id="UP000193553">
    <property type="component" value="Unassembled WGS sequence"/>
</dbReference>
<organism evidence="1 3">
    <name type="scientific">Bradyrhizobium canariense</name>
    <dbReference type="NCBI Taxonomy" id="255045"/>
    <lineage>
        <taxon>Bacteria</taxon>
        <taxon>Pseudomonadati</taxon>
        <taxon>Pseudomonadota</taxon>
        <taxon>Alphaproteobacteria</taxon>
        <taxon>Hyphomicrobiales</taxon>
        <taxon>Nitrobacteraceae</taxon>
        <taxon>Bradyrhizobium</taxon>
    </lineage>
</organism>
<reference evidence="3 4" key="1">
    <citation type="submission" date="2017-03" db="EMBL/GenBank/DDBJ databases">
        <title>Whole genome sequences of fourteen strains of Bradyrhizobium canariense and one strain of Bradyrhizobium japonicum isolated from Lupinus (Papilionoideae: Genisteae) species in Algeria.</title>
        <authorList>
            <person name="Crovadore J."/>
            <person name="Chekireb D."/>
            <person name="Brachmann A."/>
            <person name="Chablais R."/>
            <person name="Cochard B."/>
            <person name="Lefort F."/>
        </authorList>
    </citation>
    <scope>NUCLEOTIDE SEQUENCE [LARGE SCALE GENOMIC DNA]</scope>
    <source>
        <strain evidence="1 3">UBMA195</strain>
        <strain evidence="2 4">UBMAN05</strain>
    </source>
</reference>
<sequence>MGLAAYDIVGRDGAWHVDHDGEIRNTYQTKEAAFEAAVAAASLAMRQGHSVRLTVPESENTVGAENSGG</sequence>
<dbReference type="OrthoDB" id="8140940at2"/>
<name>A0A1X3GNG1_9BRAD</name>
<proteinExistence type="predicted"/>
<protein>
    <recommendedName>
        <fullName evidence="5">DUF2188 domain-containing protein</fullName>
    </recommendedName>
</protein>
<dbReference type="Proteomes" id="UP000193884">
    <property type="component" value="Unassembled WGS sequence"/>
</dbReference>
<dbReference type="EMBL" id="NAFI01000190">
    <property type="protein sequence ID" value="OSJ01806.1"/>
    <property type="molecule type" value="Genomic_DNA"/>
</dbReference>
<dbReference type="RefSeq" id="WP_085352004.1">
    <property type="nucleotide sequence ID" value="NZ_JAFBBN010000001.1"/>
</dbReference>
<evidence type="ECO:0000313" key="1">
    <source>
        <dbReference type="EMBL" id="OSJ01806.1"/>
    </source>
</evidence>
<evidence type="ECO:0000313" key="2">
    <source>
        <dbReference type="EMBL" id="OSJ25580.1"/>
    </source>
</evidence>
<accession>A0A1X3GNG1</accession>